<proteinExistence type="predicted"/>
<dbReference type="Proteomes" id="UP000321484">
    <property type="component" value="Unassembled WGS sequence"/>
</dbReference>
<sequence>MVGWRRRRGTASSGDGLPDPHLTPLTVGQAARLRALARSAFAELGLETVPENAALRLADGRTLGLTNLARTVAGEPAARWAELVSRHARIMLASFDVPPPQTLDAVRDTLFLRVLPAADLPSTGGVRPLGGDLVQAAAVDHPEHVATFVRSEEIDQLGGWDAVAAVGRANLAALRAEQTRRWVDKATGAEVLVSMGGFFHASRLLVLGVALAQDFGIEQPAHGVLVAVPNRHLLAAHVLVGVDEAIVAVRHLAALAEGEQPAAPGPLSPNVYFWRDGLLSQVTTRGGEGQLSVDATGPFGTAMREIGLPG</sequence>
<evidence type="ECO:0000313" key="2">
    <source>
        <dbReference type="EMBL" id="GEN79171.1"/>
    </source>
</evidence>
<organism evidence="2 3">
    <name type="scientific">Actinotalea fermentans</name>
    <dbReference type="NCBI Taxonomy" id="43671"/>
    <lineage>
        <taxon>Bacteria</taxon>
        <taxon>Bacillati</taxon>
        <taxon>Actinomycetota</taxon>
        <taxon>Actinomycetes</taxon>
        <taxon>Micrococcales</taxon>
        <taxon>Cellulomonadaceae</taxon>
        <taxon>Actinotalea</taxon>
    </lineage>
</organism>
<name>A0A511YVD6_9CELL</name>
<dbReference type="OrthoDB" id="3812886at2"/>
<feature type="region of interest" description="Disordered" evidence="1">
    <location>
        <begin position="1"/>
        <end position="23"/>
    </location>
</feature>
<evidence type="ECO:0000313" key="3">
    <source>
        <dbReference type="Proteomes" id="UP000321484"/>
    </source>
</evidence>
<dbReference type="EMBL" id="BJYK01000001">
    <property type="protein sequence ID" value="GEN79171.1"/>
    <property type="molecule type" value="Genomic_DNA"/>
</dbReference>
<comment type="caution">
    <text evidence="2">The sequence shown here is derived from an EMBL/GenBank/DDBJ whole genome shotgun (WGS) entry which is preliminary data.</text>
</comment>
<gene>
    <name evidence="2" type="ORF">AFE02nite_09050</name>
</gene>
<protein>
    <submittedName>
        <fullName evidence="2">Uncharacterized protein</fullName>
    </submittedName>
</protein>
<dbReference type="AlphaFoldDB" id="A0A511YVD6"/>
<evidence type="ECO:0000256" key="1">
    <source>
        <dbReference type="SAM" id="MobiDB-lite"/>
    </source>
</evidence>
<dbReference type="RefSeq" id="WP_146819132.1">
    <property type="nucleotide sequence ID" value="NZ_BJYK01000001.1"/>
</dbReference>
<accession>A0A511YVD6</accession>
<reference evidence="2 3" key="1">
    <citation type="submission" date="2019-07" db="EMBL/GenBank/DDBJ databases">
        <title>Whole genome shotgun sequence of Actinotalea fermentans NBRC 105374.</title>
        <authorList>
            <person name="Hosoyama A."/>
            <person name="Uohara A."/>
            <person name="Ohji S."/>
            <person name="Ichikawa N."/>
        </authorList>
    </citation>
    <scope>NUCLEOTIDE SEQUENCE [LARGE SCALE GENOMIC DNA]</scope>
    <source>
        <strain evidence="2 3">NBRC 105374</strain>
    </source>
</reference>
<keyword evidence="3" id="KW-1185">Reference proteome</keyword>